<dbReference type="OrthoDB" id="10501827at2759"/>
<reference evidence="4 5" key="1">
    <citation type="journal article" date="2018" name="IMA Fungus">
        <title>IMA Genome-F 9: Draft genome sequence of Annulohypoxylon stygium, Aspergillus mulundensis, Berkeleyomyces basicola (syn. Thielaviopsis basicola), Ceratocystis smalleyi, two Cercospora beticola strains, Coleophoma cylindrospora, Fusarium fracticaudum, Phialophora cf. hyalina, and Morchella septimelata.</title>
        <authorList>
            <person name="Wingfield B.D."/>
            <person name="Bills G.F."/>
            <person name="Dong Y."/>
            <person name="Huang W."/>
            <person name="Nel W.J."/>
            <person name="Swalarsk-Parry B.S."/>
            <person name="Vaghefi N."/>
            <person name="Wilken P.M."/>
            <person name="An Z."/>
            <person name="de Beer Z.W."/>
            <person name="De Vos L."/>
            <person name="Chen L."/>
            <person name="Duong T.A."/>
            <person name="Gao Y."/>
            <person name="Hammerbacher A."/>
            <person name="Kikkert J.R."/>
            <person name="Li Y."/>
            <person name="Li H."/>
            <person name="Li K."/>
            <person name="Li Q."/>
            <person name="Liu X."/>
            <person name="Ma X."/>
            <person name="Naidoo K."/>
            <person name="Pethybridge S.J."/>
            <person name="Sun J."/>
            <person name="Steenkamp E.T."/>
            <person name="van der Nest M.A."/>
            <person name="van Wyk S."/>
            <person name="Wingfield M.J."/>
            <person name="Xiong C."/>
            <person name="Yue Q."/>
            <person name="Zhang X."/>
        </authorList>
    </citation>
    <scope>NUCLEOTIDE SEQUENCE [LARGE SCALE GENOMIC DNA]</scope>
    <source>
        <strain evidence="4 5">BP5796</strain>
    </source>
</reference>
<accession>A0A3D8RD22</accession>
<evidence type="ECO:0008006" key="6">
    <source>
        <dbReference type="Google" id="ProtNLM"/>
    </source>
</evidence>
<organism evidence="4 5">
    <name type="scientific">Coleophoma crateriformis</name>
    <dbReference type="NCBI Taxonomy" id="565419"/>
    <lineage>
        <taxon>Eukaryota</taxon>
        <taxon>Fungi</taxon>
        <taxon>Dikarya</taxon>
        <taxon>Ascomycota</taxon>
        <taxon>Pezizomycotina</taxon>
        <taxon>Leotiomycetes</taxon>
        <taxon>Helotiales</taxon>
        <taxon>Dermateaceae</taxon>
        <taxon>Coleophoma</taxon>
    </lineage>
</organism>
<keyword evidence="3" id="KW-0732">Signal</keyword>
<keyword evidence="2" id="KW-1133">Transmembrane helix</keyword>
<protein>
    <recommendedName>
        <fullName evidence="6">REJ domain-containing protein</fullName>
    </recommendedName>
</protein>
<keyword evidence="2" id="KW-0812">Transmembrane</keyword>
<feature type="chain" id="PRO_5017627223" description="REJ domain-containing protein" evidence="3">
    <location>
        <begin position="20"/>
        <end position="343"/>
    </location>
</feature>
<gene>
    <name evidence="4" type="ORF">BP5796_07983</name>
</gene>
<evidence type="ECO:0000313" key="4">
    <source>
        <dbReference type="EMBL" id="RDW71949.1"/>
    </source>
</evidence>
<feature type="transmembrane region" description="Helical" evidence="2">
    <location>
        <begin position="205"/>
        <end position="227"/>
    </location>
</feature>
<proteinExistence type="predicted"/>
<evidence type="ECO:0000256" key="2">
    <source>
        <dbReference type="SAM" id="Phobius"/>
    </source>
</evidence>
<name>A0A3D8RD22_9HELO</name>
<feature type="region of interest" description="Disordered" evidence="1">
    <location>
        <begin position="318"/>
        <end position="343"/>
    </location>
</feature>
<keyword evidence="5" id="KW-1185">Reference proteome</keyword>
<dbReference type="AlphaFoldDB" id="A0A3D8RD22"/>
<sequence length="343" mass="35120">MLLRWELMIILSKAFSALAQHNSGASSMILLQITKMPHETGLAIPNALPGLKAREAAPEPAPLPQLQIPLPECSGLASSVSTSVSQSVLASAISLSNVSISQAVAAAQSSAQLEIAAASMSAANVASSASDAVSSASSAAMSAEQRASLAVASATGAIDSASSSLLRSQASASAQGSANTASPQATETSPITVVSKSSTIPITQAAVGIVGASVASSVLSILVFWMVSRRRIQPLGLSRTSGAMLDFRLDMDSPTFKRTEDKSSKGTAFVLARQSSMPPRLSKEVRASTTESIPLGFDIDYPVQVLLLPIAAADTRHKQQAIGDAAEPSSPKEKRASTIGTAH</sequence>
<evidence type="ECO:0000256" key="3">
    <source>
        <dbReference type="SAM" id="SignalP"/>
    </source>
</evidence>
<evidence type="ECO:0000313" key="5">
    <source>
        <dbReference type="Proteomes" id="UP000256328"/>
    </source>
</evidence>
<dbReference type="EMBL" id="PDLN01000011">
    <property type="protein sequence ID" value="RDW71949.1"/>
    <property type="molecule type" value="Genomic_DNA"/>
</dbReference>
<keyword evidence="2" id="KW-0472">Membrane</keyword>
<comment type="caution">
    <text evidence="4">The sequence shown here is derived from an EMBL/GenBank/DDBJ whole genome shotgun (WGS) entry which is preliminary data.</text>
</comment>
<dbReference type="Proteomes" id="UP000256328">
    <property type="component" value="Unassembled WGS sequence"/>
</dbReference>
<feature type="signal peptide" evidence="3">
    <location>
        <begin position="1"/>
        <end position="19"/>
    </location>
</feature>
<evidence type="ECO:0000256" key="1">
    <source>
        <dbReference type="SAM" id="MobiDB-lite"/>
    </source>
</evidence>